<dbReference type="Pfam" id="PF00169">
    <property type="entry name" value="PH"/>
    <property type="match status" value="1"/>
</dbReference>
<feature type="domain" description="PH" evidence="2">
    <location>
        <begin position="318"/>
        <end position="426"/>
    </location>
</feature>
<name>A0A2V3J201_9FLOR</name>
<dbReference type="EMBL" id="NBIV01000014">
    <property type="protein sequence ID" value="PXF48363.1"/>
    <property type="molecule type" value="Genomic_DNA"/>
</dbReference>
<feature type="region of interest" description="Disordered" evidence="1">
    <location>
        <begin position="217"/>
        <end position="263"/>
    </location>
</feature>
<dbReference type="SUPFAM" id="SSF50729">
    <property type="entry name" value="PH domain-like"/>
    <property type="match status" value="1"/>
</dbReference>
<organism evidence="3 4">
    <name type="scientific">Gracilariopsis chorda</name>
    <dbReference type="NCBI Taxonomy" id="448386"/>
    <lineage>
        <taxon>Eukaryota</taxon>
        <taxon>Rhodophyta</taxon>
        <taxon>Florideophyceae</taxon>
        <taxon>Rhodymeniophycidae</taxon>
        <taxon>Gracilariales</taxon>
        <taxon>Gracilariaceae</taxon>
        <taxon>Gracilariopsis</taxon>
    </lineage>
</organism>
<proteinExistence type="predicted"/>
<feature type="region of interest" description="Disordered" evidence="1">
    <location>
        <begin position="1"/>
        <end position="158"/>
    </location>
</feature>
<sequence length="428" mass="46883">MGIPGLRSDKENVPLPRFSRPWDNVSPPPIPPPQSPPLADFFANPAPSNVPTHLSTRLGNRELKPPYAPLIPPPLAALPLPPKPPPSHPRDDAIESIPKVGLCIQDDTPPPRLSRSRATTTEPSSSTSDHPDMPPRFSYRRSVRFPSVNTVPDRPDSSARSFRLVAAENLNFLPSSSSFLDFNDDERLQKLSQNVAPQQNPLWHGLSFDDADSFSTFGTLDNHVPDAPIPPTQDQMPRPNSDESQAAPLPTASSPDDDDGALDVPKRIVSRPAATGALKDLQRASITAGRELASSLRMMAEAEKKGNVAASVPRAGSVSKAQGELLLRSRIFRRWNLRYASIVHQGYFGAVLLLFRPESRGVLGSIALRNSKMIALTETAVRRLESKKPNSPFMFELRTSQRTYTFGCKEAEGREFWVNHLSLPDGGG</sequence>
<evidence type="ECO:0000259" key="2">
    <source>
        <dbReference type="PROSITE" id="PS50003"/>
    </source>
</evidence>
<protein>
    <recommendedName>
        <fullName evidence="2">PH domain-containing protein</fullName>
    </recommendedName>
</protein>
<reference evidence="3 4" key="1">
    <citation type="journal article" date="2018" name="Mol. Biol. Evol.">
        <title>Analysis of the draft genome of the red seaweed Gracilariopsis chorda provides insights into genome size evolution in Rhodophyta.</title>
        <authorList>
            <person name="Lee J."/>
            <person name="Yang E.C."/>
            <person name="Graf L."/>
            <person name="Yang J.H."/>
            <person name="Qiu H."/>
            <person name="Zel Zion U."/>
            <person name="Chan C.X."/>
            <person name="Stephens T.G."/>
            <person name="Weber A.P.M."/>
            <person name="Boo G.H."/>
            <person name="Boo S.M."/>
            <person name="Kim K.M."/>
            <person name="Shin Y."/>
            <person name="Jung M."/>
            <person name="Lee S.J."/>
            <person name="Yim H.S."/>
            <person name="Lee J.H."/>
            <person name="Bhattacharya D."/>
            <person name="Yoon H.S."/>
        </authorList>
    </citation>
    <scope>NUCLEOTIDE SEQUENCE [LARGE SCALE GENOMIC DNA]</scope>
    <source>
        <strain evidence="3 4">SKKU-2015</strain>
        <tissue evidence="3">Whole body</tissue>
    </source>
</reference>
<evidence type="ECO:0000313" key="4">
    <source>
        <dbReference type="Proteomes" id="UP000247409"/>
    </source>
</evidence>
<dbReference type="OrthoDB" id="10596170at2759"/>
<evidence type="ECO:0000256" key="1">
    <source>
        <dbReference type="SAM" id="MobiDB-lite"/>
    </source>
</evidence>
<feature type="compositionally biased region" description="Pro residues" evidence="1">
    <location>
        <begin position="66"/>
        <end position="87"/>
    </location>
</feature>
<dbReference type="InterPro" id="IPR011993">
    <property type="entry name" value="PH-like_dom_sf"/>
</dbReference>
<feature type="compositionally biased region" description="Polar residues" evidence="1">
    <location>
        <begin position="116"/>
        <end position="128"/>
    </location>
</feature>
<evidence type="ECO:0000313" key="3">
    <source>
        <dbReference type="EMBL" id="PXF48363.1"/>
    </source>
</evidence>
<keyword evidence="4" id="KW-1185">Reference proteome</keyword>
<gene>
    <name evidence="3" type="ORF">BWQ96_01823</name>
</gene>
<dbReference type="AlphaFoldDB" id="A0A2V3J201"/>
<comment type="caution">
    <text evidence="3">The sequence shown here is derived from an EMBL/GenBank/DDBJ whole genome shotgun (WGS) entry which is preliminary data.</text>
</comment>
<dbReference type="PROSITE" id="PS50003">
    <property type="entry name" value="PH_DOMAIN"/>
    <property type="match status" value="1"/>
</dbReference>
<dbReference type="Gene3D" id="2.30.29.30">
    <property type="entry name" value="Pleckstrin-homology domain (PH domain)/Phosphotyrosine-binding domain (PTB)"/>
    <property type="match status" value="1"/>
</dbReference>
<dbReference type="Proteomes" id="UP000247409">
    <property type="component" value="Unassembled WGS sequence"/>
</dbReference>
<feature type="compositionally biased region" description="Pro residues" evidence="1">
    <location>
        <begin position="26"/>
        <end position="36"/>
    </location>
</feature>
<dbReference type="InterPro" id="IPR001849">
    <property type="entry name" value="PH_domain"/>
</dbReference>
<feature type="compositionally biased region" description="Polar residues" evidence="1">
    <location>
        <begin position="46"/>
        <end position="58"/>
    </location>
</feature>
<accession>A0A2V3J201</accession>